<dbReference type="EMBL" id="AFBN01000036">
    <property type="protein sequence ID" value="EGF56916.1"/>
    <property type="molecule type" value="Genomic_DNA"/>
</dbReference>
<feature type="signal peptide" evidence="1">
    <location>
        <begin position="1"/>
        <end position="20"/>
    </location>
</feature>
<dbReference type="Proteomes" id="UP000003416">
    <property type="component" value="Unassembled WGS sequence"/>
</dbReference>
<feature type="chain" id="PRO_5003300051" evidence="1">
    <location>
        <begin position="21"/>
        <end position="959"/>
    </location>
</feature>
<keyword evidence="1" id="KW-0732">Signal</keyword>
<dbReference type="HOGENOM" id="CLU_012729_0_0_10"/>
<reference evidence="2 3" key="1">
    <citation type="submission" date="2011-02" db="EMBL/GenBank/DDBJ databases">
        <authorList>
            <person name="Weinstock G."/>
            <person name="Sodergren E."/>
            <person name="Clifton S."/>
            <person name="Fulton L."/>
            <person name="Fulton B."/>
            <person name="Courtney L."/>
            <person name="Fronick C."/>
            <person name="Harrison M."/>
            <person name="Strong C."/>
            <person name="Farmer C."/>
            <person name="Delahaunty K."/>
            <person name="Markovic C."/>
            <person name="Hall O."/>
            <person name="Minx P."/>
            <person name="Tomlinson C."/>
            <person name="Mitreva M."/>
            <person name="Hou S."/>
            <person name="Chen J."/>
            <person name="Wollam A."/>
            <person name="Pepin K.H."/>
            <person name="Johnson M."/>
            <person name="Bhonagiri V."/>
            <person name="Zhang X."/>
            <person name="Suruliraj S."/>
            <person name="Warren W."/>
            <person name="Chinwalla A."/>
            <person name="Mardis E.R."/>
            <person name="Wilson R.K."/>
        </authorList>
    </citation>
    <scope>NUCLEOTIDE SEQUENCE [LARGE SCALE GENOMIC DNA]</scope>
    <source>
        <strain evidence="2 3">YIT 12057</strain>
    </source>
</reference>
<evidence type="ECO:0000256" key="1">
    <source>
        <dbReference type="SAM" id="SignalP"/>
    </source>
</evidence>
<dbReference type="RefSeq" id="WP_009125324.1">
    <property type="nucleotide sequence ID" value="NZ_GL882633.1"/>
</dbReference>
<dbReference type="AlphaFoldDB" id="F3PTJ1"/>
<accession>F3PTJ1</accession>
<evidence type="ECO:0000313" key="2">
    <source>
        <dbReference type="EMBL" id="EGF56916.1"/>
    </source>
</evidence>
<proteinExistence type="predicted"/>
<name>F3PTJ1_9BACE</name>
<dbReference type="SUPFAM" id="SSF56935">
    <property type="entry name" value="Porins"/>
    <property type="match status" value="1"/>
</dbReference>
<organism evidence="2 3">
    <name type="scientific">Bacteroides fluxus YIT 12057</name>
    <dbReference type="NCBI Taxonomy" id="763034"/>
    <lineage>
        <taxon>Bacteria</taxon>
        <taxon>Pseudomonadati</taxon>
        <taxon>Bacteroidota</taxon>
        <taxon>Bacteroidia</taxon>
        <taxon>Bacteroidales</taxon>
        <taxon>Bacteroidaceae</taxon>
        <taxon>Bacteroides</taxon>
    </lineage>
</organism>
<gene>
    <name evidence="2" type="ORF">HMPREF9446_02059</name>
</gene>
<dbReference type="GeneID" id="86049642"/>
<keyword evidence="3" id="KW-1185">Reference proteome</keyword>
<evidence type="ECO:0000313" key="3">
    <source>
        <dbReference type="Proteomes" id="UP000003416"/>
    </source>
</evidence>
<comment type="caution">
    <text evidence="2">The sequence shown here is derived from an EMBL/GenBank/DDBJ whole genome shotgun (WGS) entry which is preliminary data.</text>
</comment>
<dbReference type="eggNOG" id="COG4206">
    <property type="taxonomic scope" value="Bacteria"/>
</dbReference>
<protein>
    <submittedName>
        <fullName evidence="2">Conserved domain protein</fullName>
    </submittedName>
</protein>
<dbReference type="STRING" id="763034.HMPREF9446_02059"/>
<sequence>MLRRILGITFVCWLCLSVSAQTKGKFEIEGYVYENLGKTPLQGAMVRLIGAKGAVIDSMKTTGRIQTGSVVRNLSRYIFYVPRNVETNYIIEADANGYDPGYMEVKIKDLGSREKKRELPVIYLTRARQLQEVTVTASKVKFYHKLDTLIYDASAFQLAEGSMLDVLVAQLPGVEVKDNGQIFVNGKFVESLLLNGRDFFGKDNQLMLDNLGAYAVKDISVYERAGKQSEFYGRDMGDKDFVMDVRLKKEYQHGWMVNLEGGGGTEERYMGRAFGLYFTPYSQVAFFGGINNVNDQRKPGQNTTWTPESVPKGDQKVRQTGIDYNVSFNKSKTQLQGNATFVQMTDNSVVGTERTNLLPSGNTYDYQYNRARRRTTEFKQFNLFSTQGKYIWSQLNERVNYTKYENSSSYSAATFDEEKQAMNREIIDDIYSEAYVDQRDGLMNRSLQNNIQDGHRLDAFLQYSNSFKFKKNSDGLNYSFGGQYIEEKSDLFKDYTINYGDESTAAYKQNEYYNQPNKSYVLKANVGYMYRLDESDYIQPEYYFTHQVRDKDSHRYLLDRLEEEGIFGSLPAGYQSVLDLDNSFTSRYRDNTHQLSVRMSHWTKRFSFTVTPRVYIFDQSLDYRRGGKRHRVNRNTASFALASWTEMMYRFAFKDDPFMGSQATQSLKLSYLITPRTPDLAHLVPVKDAIDPLNIYEGVESLDNERLHNIELIWAMQSRNAFNNTLMLGYRITESMLTRGYSYDSKTGVRTIRSYNTNGNWNRFINNTLSWQFGGKKQFVLSSISRAEQSHMSDMIGVDVTKPVKSTVKNWFLTENLKLDWQLGKQKIGLRADVIWRDTRSTREDFTPFQAATLNYGVTGVFKLPANFGLSTDLTCYTRRGYADNALNTTDVVWNARLSYTAFKGRWVFMLDGFDILNRLSNVTYGVNAQARTVTYTNVLPRYAMLHVQYKFNIRPKKR</sequence>